<dbReference type="InterPro" id="IPR000277">
    <property type="entry name" value="Cys/Met-Metab_PyrdxlP-dep_enz"/>
</dbReference>
<reference evidence="9" key="1">
    <citation type="submission" date="2022-07" db="EMBL/GenBank/DDBJ databases">
        <authorList>
            <person name="Trinca V."/>
            <person name="Uliana J.V.C."/>
            <person name="Torres T.T."/>
            <person name="Ward R.J."/>
            <person name="Monesi N."/>
        </authorList>
    </citation>
    <scope>NUCLEOTIDE SEQUENCE</scope>
    <source>
        <strain evidence="9">HSMRA1968</strain>
        <tissue evidence="9">Whole embryos</tissue>
    </source>
</reference>
<organism evidence="9 10">
    <name type="scientific">Pseudolycoriella hygida</name>
    <dbReference type="NCBI Taxonomy" id="35572"/>
    <lineage>
        <taxon>Eukaryota</taxon>
        <taxon>Metazoa</taxon>
        <taxon>Ecdysozoa</taxon>
        <taxon>Arthropoda</taxon>
        <taxon>Hexapoda</taxon>
        <taxon>Insecta</taxon>
        <taxon>Pterygota</taxon>
        <taxon>Neoptera</taxon>
        <taxon>Endopterygota</taxon>
        <taxon>Diptera</taxon>
        <taxon>Nematocera</taxon>
        <taxon>Sciaroidea</taxon>
        <taxon>Sciaridae</taxon>
        <taxon>Pseudolycoriella</taxon>
    </lineage>
</organism>
<name>A0A9Q0MNU2_9DIPT</name>
<dbReference type="GO" id="GO:0005737">
    <property type="term" value="C:cytoplasm"/>
    <property type="evidence" value="ECO:0007669"/>
    <property type="project" value="TreeGrafter"/>
</dbReference>
<evidence type="ECO:0000256" key="8">
    <source>
        <dbReference type="RuleBase" id="RU362118"/>
    </source>
</evidence>
<dbReference type="AlphaFoldDB" id="A0A9Q0MNU2"/>
<keyword evidence="6" id="KW-0198">Cysteine biosynthesis</keyword>
<dbReference type="PANTHER" id="PTHR11808:SF15">
    <property type="entry name" value="CYSTATHIONINE GAMMA-LYASE"/>
    <property type="match status" value="1"/>
</dbReference>
<evidence type="ECO:0000256" key="4">
    <source>
        <dbReference type="ARBA" id="ARBA00012085"/>
    </source>
</evidence>
<dbReference type="EC" id="4.4.1.1" evidence="4"/>
<dbReference type="InterPro" id="IPR015422">
    <property type="entry name" value="PyrdxlP-dep_Trfase_small"/>
</dbReference>
<comment type="caution">
    <text evidence="9">The sequence shown here is derived from an EMBL/GenBank/DDBJ whole genome shotgun (WGS) entry which is preliminary data.</text>
</comment>
<evidence type="ECO:0000256" key="5">
    <source>
        <dbReference type="ARBA" id="ARBA00022898"/>
    </source>
</evidence>
<dbReference type="EMBL" id="WJQU01000004">
    <property type="protein sequence ID" value="KAJ6635267.1"/>
    <property type="molecule type" value="Genomic_DNA"/>
</dbReference>
<dbReference type="InterPro" id="IPR015421">
    <property type="entry name" value="PyrdxlP-dep_Trfase_major"/>
</dbReference>
<dbReference type="SUPFAM" id="SSF53383">
    <property type="entry name" value="PLP-dependent transferases"/>
    <property type="match status" value="1"/>
</dbReference>
<accession>A0A9Q0MNU2</accession>
<dbReference type="Gene3D" id="3.90.1150.10">
    <property type="entry name" value="Aspartate Aminotransferase, domain 1"/>
    <property type="match status" value="1"/>
</dbReference>
<keyword evidence="6" id="KW-0028">Amino-acid biosynthesis</keyword>
<keyword evidence="5 8" id="KW-0663">Pyridoxal phosphate</keyword>
<dbReference type="GO" id="GO:0019346">
    <property type="term" value="P:transsulfuration"/>
    <property type="evidence" value="ECO:0007669"/>
    <property type="project" value="InterPro"/>
</dbReference>
<sequence length="481" mass="53581">MSVITQYKFVDEPIQPWHHPDKKIIDAETNGKYNPRTERNELIKVEINGIGNGVDHKEEDADTEGKTKILSNKVGRCDDNSSTNKLTLNEAAGYLKQEPGFATKAIHAGQRPELWQCKSVVLPIYTSTIYKKQDLVDTPDINYYDNPTRTVLEETLAALDNGKYCLSFPSGTGGQMALITTMKPGDSIICGDNIYTGTIGLFRDIAVNFGIHTDFVDLTNHDNLRKALKPSTKMVWMETPTNPMMIVLDIRGIAEIVHKESNALLVVDNTPLSSYLQRPLNFGADAVAYSLTKFMNGHNDVVMGSIATNSQDLYEKLKLAQNNTGIIPSPFDCYMVYRSMKTLALRMEKHSENALTIARYLETHPRVSKVLHPGLPSHPQHKLAVSQSYGQSGSFCFYIKDGTLDMTKKFLKTLKVFMWADSLGGCESLAQAPLLWFAVPTTFSNEEVIELGLVENLIRLSCGLEDAQFLMEDLNQALTGL</sequence>
<dbReference type="Gene3D" id="3.40.640.10">
    <property type="entry name" value="Type I PLP-dependent aspartate aminotransferase-like (Major domain)"/>
    <property type="match status" value="1"/>
</dbReference>
<dbReference type="GO" id="GO:0004123">
    <property type="term" value="F:cystathionine gamma-lyase activity"/>
    <property type="evidence" value="ECO:0007669"/>
    <property type="project" value="TreeGrafter"/>
</dbReference>
<dbReference type="Proteomes" id="UP001151699">
    <property type="component" value="Chromosome C"/>
</dbReference>
<evidence type="ECO:0000313" key="9">
    <source>
        <dbReference type="EMBL" id="KAJ6635267.1"/>
    </source>
</evidence>
<dbReference type="GO" id="GO:0030170">
    <property type="term" value="F:pyridoxal phosphate binding"/>
    <property type="evidence" value="ECO:0007669"/>
    <property type="project" value="InterPro"/>
</dbReference>
<dbReference type="OrthoDB" id="3512640at2759"/>
<keyword evidence="10" id="KW-1185">Reference proteome</keyword>
<comment type="cofactor">
    <cofactor evidence="1 8">
        <name>pyridoxal 5'-phosphate</name>
        <dbReference type="ChEBI" id="CHEBI:597326"/>
    </cofactor>
</comment>
<evidence type="ECO:0000256" key="6">
    <source>
        <dbReference type="ARBA" id="ARBA00023192"/>
    </source>
</evidence>
<gene>
    <name evidence="9" type="primary">CTH_1</name>
    <name evidence="9" type="ORF">Bhyg_13852</name>
</gene>
<evidence type="ECO:0000256" key="3">
    <source>
        <dbReference type="ARBA" id="ARBA00009077"/>
    </source>
</evidence>
<dbReference type="FunFam" id="3.40.640.10:FF:000046">
    <property type="entry name" value="Cystathionine gamma-lyase"/>
    <property type="match status" value="1"/>
</dbReference>
<dbReference type="PANTHER" id="PTHR11808">
    <property type="entry name" value="TRANS-SULFURATION ENZYME FAMILY MEMBER"/>
    <property type="match status" value="1"/>
</dbReference>
<comment type="pathway">
    <text evidence="2">Amino-acid biosynthesis; L-cysteine biosynthesis; L-cysteine from L-homocysteine and L-serine: step 2/2.</text>
</comment>
<evidence type="ECO:0000256" key="1">
    <source>
        <dbReference type="ARBA" id="ARBA00001933"/>
    </source>
</evidence>
<proteinExistence type="inferred from homology"/>
<evidence type="ECO:0000256" key="2">
    <source>
        <dbReference type="ARBA" id="ARBA00005038"/>
    </source>
</evidence>
<evidence type="ECO:0000313" key="10">
    <source>
        <dbReference type="Proteomes" id="UP001151699"/>
    </source>
</evidence>
<dbReference type="CDD" id="cd00614">
    <property type="entry name" value="CGS_like"/>
    <property type="match status" value="1"/>
</dbReference>
<protein>
    <recommendedName>
        <fullName evidence="4">cystathionine gamma-lyase</fullName>
        <ecNumber evidence="4">4.4.1.1</ecNumber>
    </recommendedName>
    <alternativeName>
        <fullName evidence="7">Gamma-cystathionase</fullName>
    </alternativeName>
</protein>
<dbReference type="GO" id="GO:0019343">
    <property type="term" value="P:cysteine biosynthetic process via cystathionine"/>
    <property type="evidence" value="ECO:0007669"/>
    <property type="project" value="TreeGrafter"/>
</dbReference>
<dbReference type="InterPro" id="IPR015424">
    <property type="entry name" value="PyrdxlP-dep_Trfase"/>
</dbReference>
<dbReference type="Pfam" id="PF01053">
    <property type="entry name" value="Cys_Met_Meta_PP"/>
    <property type="match status" value="1"/>
</dbReference>
<comment type="similarity">
    <text evidence="3 8">Belongs to the trans-sulfuration enzymes family.</text>
</comment>
<evidence type="ECO:0000256" key="7">
    <source>
        <dbReference type="ARBA" id="ARBA00029853"/>
    </source>
</evidence>